<proteinExistence type="inferred from homology"/>
<keyword evidence="4 7" id="KW-0833">Ubl conjugation pathway</keyword>
<dbReference type="SUPFAM" id="SSF54001">
    <property type="entry name" value="Cysteine proteinases"/>
    <property type="match status" value="1"/>
</dbReference>
<dbReference type="InterPro" id="IPR038765">
    <property type="entry name" value="Papain-like_cys_pep_sf"/>
</dbReference>
<comment type="catalytic activity">
    <reaction evidence="1 7 8">
        <text>Thiol-dependent hydrolysis of ester, thioester, amide, peptide and isopeptide bonds formed by the C-terminal Gly of ubiquitin (a 76-residue protein attached to proteins as an intracellular targeting signal).</text>
        <dbReference type="EC" id="3.4.19.12"/>
    </reaction>
</comment>
<dbReference type="PROSITE" id="PS00140">
    <property type="entry name" value="UCH_1"/>
    <property type="match status" value="1"/>
</dbReference>
<evidence type="ECO:0000259" key="9">
    <source>
        <dbReference type="PROSITE" id="PS52048"/>
    </source>
</evidence>
<evidence type="ECO:0000313" key="11">
    <source>
        <dbReference type="RefSeq" id="XP_014675872.1"/>
    </source>
</evidence>
<dbReference type="PANTHER" id="PTHR10589:SF17">
    <property type="entry name" value="UBIQUITIN CARBOXYL-TERMINAL HYDROLASE"/>
    <property type="match status" value="1"/>
</dbReference>
<dbReference type="InterPro" id="IPR001578">
    <property type="entry name" value="Peptidase_C12_UCH"/>
</dbReference>
<feature type="active site" description="Nucleophile" evidence="7">
    <location>
        <position position="99"/>
    </location>
</feature>
<dbReference type="InterPro" id="IPR057254">
    <property type="entry name" value="UCH_AS"/>
</dbReference>
<dbReference type="GeneID" id="106815859"/>
<evidence type="ECO:0000256" key="5">
    <source>
        <dbReference type="ARBA" id="ARBA00022801"/>
    </source>
</evidence>
<feature type="active site" description="Proton donor" evidence="7">
    <location>
        <position position="173"/>
    </location>
</feature>
<dbReference type="CDD" id="cd09616">
    <property type="entry name" value="Peptidase_C12_UCH_L1_L3"/>
    <property type="match status" value="1"/>
</dbReference>
<evidence type="ECO:0000313" key="10">
    <source>
        <dbReference type="Proteomes" id="UP000695022"/>
    </source>
</evidence>
<keyword evidence="6 7" id="KW-0788">Thiol protease</keyword>
<dbReference type="PROSITE" id="PS52048">
    <property type="entry name" value="UCH_DOMAIN"/>
    <property type="match status" value="1"/>
</dbReference>
<feature type="site" description="Transition state stabilizer" evidence="7">
    <location>
        <position position="93"/>
    </location>
</feature>
<dbReference type="Proteomes" id="UP000695022">
    <property type="component" value="Unplaced"/>
</dbReference>
<accession>A0ABM1EUK1</accession>
<gene>
    <name evidence="11" type="primary">LOC106815859</name>
</gene>
<evidence type="ECO:0000256" key="7">
    <source>
        <dbReference type="PROSITE-ProRule" id="PRU01393"/>
    </source>
</evidence>
<feature type="domain" description="UCH catalytic" evidence="9">
    <location>
        <begin position="6"/>
        <end position="233"/>
    </location>
</feature>
<sequence>MANKARWLPLESNPEVFNKYVSNLGVSNLPGEWQFVDVWGLEPDLLATVPHPVGAVLLLFPIKDSYTEWCKKEQERLAAAKQTVSNKLYYTKQTVGNACGTVALIHALANNVDKLKLTSDGKLKRFLDATIKLDPEARAAYLATDSDICSAHEESAQEGQTEAPSADQEVTPHFVAMVEVEGHLYELDGRKPGPVNHGPSSPETLLQDAARVCKQFMERDPDEVNFTVVALAAAN</sequence>
<feature type="site" description="Important for enzyme activity" evidence="7">
    <location>
        <position position="188"/>
    </location>
</feature>
<comment type="similarity">
    <text evidence="2 7 8">Belongs to the peptidase C12 family.</text>
</comment>
<dbReference type="Gene3D" id="3.40.532.10">
    <property type="entry name" value="Peptidase C12, ubiquitin carboxyl-terminal hydrolase"/>
    <property type="match status" value="1"/>
</dbReference>
<dbReference type="PANTHER" id="PTHR10589">
    <property type="entry name" value="UBIQUITIN CARBOXYL-TERMINAL HYDROLASE"/>
    <property type="match status" value="1"/>
</dbReference>
<keyword evidence="10" id="KW-1185">Reference proteome</keyword>
<dbReference type="RefSeq" id="XP_014675872.1">
    <property type="nucleotide sequence ID" value="XM_014820386.1"/>
</dbReference>
<evidence type="ECO:0000256" key="6">
    <source>
        <dbReference type="ARBA" id="ARBA00022807"/>
    </source>
</evidence>
<keyword evidence="5 7" id="KW-0378">Hydrolase</keyword>
<dbReference type="EC" id="3.4.19.12" evidence="8"/>
<evidence type="ECO:0000256" key="4">
    <source>
        <dbReference type="ARBA" id="ARBA00022786"/>
    </source>
</evidence>
<protein>
    <recommendedName>
        <fullName evidence="8">Ubiquitin carboxyl-terminal hydrolase</fullName>
        <ecNumber evidence="8">3.4.19.12</ecNumber>
    </recommendedName>
</protein>
<reference evidence="11" key="1">
    <citation type="submission" date="2025-08" db="UniProtKB">
        <authorList>
            <consortium name="RefSeq"/>
        </authorList>
    </citation>
    <scope>IDENTIFICATION</scope>
</reference>
<evidence type="ECO:0000256" key="1">
    <source>
        <dbReference type="ARBA" id="ARBA00000707"/>
    </source>
</evidence>
<dbReference type="PRINTS" id="PR00707">
    <property type="entry name" value="UBCTHYDRLASE"/>
</dbReference>
<keyword evidence="3 7" id="KW-0645">Protease</keyword>
<evidence type="ECO:0000256" key="3">
    <source>
        <dbReference type="ARBA" id="ARBA00022670"/>
    </source>
</evidence>
<evidence type="ECO:0000256" key="2">
    <source>
        <dbReference type="ARBA" id="ARBA00009326"/>
    </source>
</evidence>
<dbReference type="Pfam" id="PF01088">
    <property type="entry name" value="Peptidase_C12"/>
    <property type="match status" value="1"/>
</dbReference>
<organism evidence="10 11">
    <name type="scientific">Priapulus caudatus</name>
    <name type="common">Priapulid worm</name>
    <dbReference type="NCBI Taxonomy" id="37621"/>
    <lineage>
        <taxon>Eukaryota</taxon>
        <taxon>Metazoa</taxon>
        <taxon>Ecdysozoa</taxon>
        <taxon>Scalidophora</taxon>
        <taxon>Priapulida</taxon>
        <taxon>Priapulimorpha</taxon>
        <taxon>Priapulimorphida</taxon>
        <taxon>Priapulidae</taxon>
        <taxon>Priapulus</taxon>
    </lineage>
</organism>
<dbReference type="InterPro" id="IPR036959">
    <property type="entry name" value="Peptidase_C12_UCH_sf"/>
</dbReference>
<evidence type="ECO:0000256" key="8">
    <source>
        <dbReference type="RuleBase" id="RU361215"/>
    </source>
</evidence>
<name>A0ABM1EUK1_PRICU</name>